<keyword evidence="1" id="KW-0472">Membrane</keyword>
<sequence length="263" mass="28931">MTAAPVSLLERVENPEHTGENRCLPCTVVNVVLAGALSVAVGVVSPLAGVLAFAVGIATIRFRGYLVPGTPRLTKRYFPSWLLDRFGKFPAADAEEIDVERYLLSTGVVVDDRGADDLKIDPGFEDRWRRRIREVRGESADRKALAELVGVRPDTLDLEWYGDAFVARIDGEWIGQWESRSAFVADVAASRALEERAGREWSGLPLAARSEVLGALRLFLERCPTCEGEVAFEQEVVDSCCRSYDVVAARCTACDDRLLEVGI</sequence>
<feature type="domain" description="DUF8054" evidence="2">
    <location>
        <begin position="10"/>
        <end position="88"/>
    </location>
</feature>
<protein>
    <submittedName>
        <fullName evidence="5">Uncharacterized protein</fullName>
    </submittedName>
</protein>
<keyword evidence="6" id="KW-1185">Reference proteome</keyword>
<reference evidence="5 6" key="1">
    <citation type="journal article" date="2019" name="Int. J. Syst. Evol. Microbiol.">
        <title>The Global Catalogue of Microorganisms (GCM) 10K type strain sequencing project: providing services to taxonomists for standard genome sequencing and annotation.</title>
        <authorList>
            <consortium name="The Broad Institute Genomics Platform"/>
            <consortium name="The Broad Institute Genome Sequencing Center for Infectious Disease"/>
            <person name="Wu L."/>
            <person name="Ma J."/>
        </authorList>
    </citation>
    <scope>NUCLEOTIDE SEQUENCE [LARGE SCALE GENOMIC DNA]</scope>
    <source>
        <strain evidence="5 6">CGMCC 1.15824</strain>
    </source>
</reference>
<dbReference type="EMBL" id="JBHSJG010000036">
    <property type="protein sequence ID" value="MFC4988011.1"/>
    <property type="molecule type" value="Genomic_DNA"/>
</dbReference>
<organism evidence="5 6">
    <name type="scientific">Saliphagus infecundisoli</name>
    <dbReference type="NCBI Taxonomy" id="1849069"/>
    <lineage>
        <taxon>Archaea</taxon>
        <taxon>Methanobacteriati</taxon>
        <taxon>Methanobacteriota</taxon>
        <taxon>Stenosarchaea group</taxon>
        <taxon>Halobacteria</taxon>
        <taxon>Halobacteriales</taxon>
        <taxon>Natrialbaceae</taxon>
        <taxon>Saliphagus</taxon>
    </lineage>
</organism>
<evidence type="ECO:0000259" key="2">
    <source>
        <dbReference type="Pfam" id="PF26236"/>
    </source>
</evidence>
<dbReference type="AlphaFoldDB" id="A0ABD5QDX2"/>
<evidence type="ECO:0000259" key="4">
    <source>
        <dbReference type="Pfam" id="PF26238"/>
    </source>
</evidence>
<dbReference type="InterPro" id="IPR058675">
    <property type="entry name" value="DUF8054_C"/>
</dbReference>
<keyword evidence="1" id="KW-0812">Transmembrane</keyword>
<gene>
    <name evidence="5" type="ORF">ACFPFO_09650</name>
</gene>
<dbReference type="Proteomes" id="UP001595925">
    <property type="component" value="Unassembled WGS sequence"/>
</dbReference>
<evidence type="ECO:0000313" key="5">
    <source>
        <dbReference type="EMBL" id="MFC4988011.1"/>
    </source>
</evidence>
<feature type="transmembrane region" description="Helical" evidence="1">
    <location>
        <begin position="31"/>
        <end position="55"/>
    </location>
</feature>
<feature type="domain" description="DUF8054" evidence="3">
    <location>
        <begin position="221"/>
        <end position="261"/>
    </location>
</feature>
<evidence type="ECO:0000256" key="1">
    <source>
        <dbReference type="SAM" id="Phobius"/>
    </source>
</evidence>
<comment type="caution">
    <text evidence="5">The sequence shown here is derived from an EMBL/GenBank/DDBJ whole genome shotgun (WGS) entry which is preliminary data.</text>
</comment>
<evidence type="ECO:0000313" key="6">
    <source>
        <dbReference type="Proteomes" id="UP001595925"/>
    </source>
</evidence>
<dbReference type="InterPro" id="IPR058775">
    <property type="entry name" value="DUF8054_M"/>
</dbReference>
<dbReference type="Pfam" id="PF26238">
    <property type="entry name" value="DUF8054_M"/>
    <property type="match status" value="1"/>
</dbReference>
<dbReference type="Pfam" id="PF26237">
    <property type="entry name" value="DUF8054_C"/>
    <property type="match status" value="1"/>
</dbReference>
<dbReference type="Pfam" id="PF26236">
    <property type="entry name" value="DUF8054_N"/>
    <property type="match status" value="1"/>
</dbReference>
<accession>A0ABD5QDX2</accession>
<name>A0ABD5QDX2_9EURY</name>
<proteinExistence type="predicted"/>
<dbReference type="InterPro" id="IPR058674">
    <property type="entry name" value="DUF8054_N"/>
</dbReference>
<feature type="domain" description="DUF8054" evidence="4">
    <location>
        <begin position="98"/>
        <end position="218"/>
    </location>
</feature>
<evidence type="ECO:0000259" key="3">
    <source>
        <dbReference type="Pfam" id="PF26237"/>
    </source>
</evidence>
<keyword evidence="1" id="KW-1133">Transmembrane helix</keyword>
<dbReference type="RefSeq" id="WP_224826960.1">
    <property type="nucleotide sequence ID" value="NZ_JAIVEF010000001.1"/>
</dbReference>